<gene>
    <name evidence="3" type="ORF">C8N24_4343</name>
</gene>
<evidence type="ECO:0000256" key="2">
    <source>
        <dbReference type="SAM" id="SignalP"/>
    </source>
</evidence>
<accession>A0A660L363</accession>
<feature type="chain" id="PRO_5024831611" evidence="2">
    <location>
        <begin position="39"/>
        <end position="78"/>
    </location>
</feature>
<organism evidence="3 4">
    <name type="scientific">Solirubrobacter pauli</name>
    <dbReference type="NCBI Taxonomy" id="166793"/>
    <lineage>
        <taxon>Bacteria</taxon>
        <taxon>Bacillati</taxon>
        <taxon>Actinomycetota</taxon>
        <taxon>Thermoleophilia</taxon>
        <taxon>Solirubrobacterales</taxon>
        <taxon>Solirubrobacteraceae</taxon>
        <taxon>Solirubrobacter</taxon>
    </lineage>
</organism>
<protein>
    <submittedName>
        <fullName evidence="3">Uncharacterized protein</fullName>
    </submittedName>
</protein>
<comment type="caution">
    <text evidence="3">The sequence shown here is derived from an EMBL/GenBank/DDBJ whole genome shotgun (WGS) entry which is preliminary data.</text>
</comment>
<keyword evidence="2" id="KW-0732">Signal</keyword>
<name>A0A660L363_9ACTN</name>
<evidence type="ECO:0000313" key="3">
    <source>
        <dbReference type="EMBL" id="RKQ86333.1"/>
    </source>
</evidence>
<feature type="compositionally biased region" description="Basic and acidic residues" evidence="1">
    <location>
        <begin position="40"/>
        <end position="51"/>
    </location>
</feature>
<dbReference type="EMBL" id="RBIL01000002">
    <property type="protein sequence ID" value="RKQ86333.1"/>
    <property type="molecule type" value="Genomic_DNA"/>
</dbReference>
<evidence type="ECO:0000256" key="1">
    <source>
        <dbReference type="SAM" id="MobiDB-lite"/>
    </source>
</evidence>
<keyword evidence="4" id="KW-1185">Reference proteome</keyword>
<feature type="signal peptide" evidence="2">
    <location>
        <begin position="1"/>
        <end position="38"/>
    </location>
</feature>
<feature type="region of interest" description="Disordered" evidence="1">
    <location>
        <begin position="39"/>
        <end position="60"/>
    </location>
</feature>
<sequence length="78" mass="8391">MTNDSLRQRRLRRLLPAAVAAVTLASSAPFLAPGVARADVPQRPERREHAKPVNPGKIPTTLRVDATRGVRVQGVSAT</sequence>
<evidence type="ECO:0000313" key="4">
    <source>
        <dbReference type="Proteomes" id="UP000278962"/>
    </source>
</evidence>
<reference evidence="3 4" key="1">
    <citation type="submission" date="2018-10" db="EMBL/GenBank/DDBJ databases">
        <title>Genomic Encyclopedia of Archaeal and Bacterial Type Strains, Phase II (KMG-II): from individual species to whole genera.</title>
        <authorList>
            <person name="Goeker M."/>
        </authorList>
    </citation>
    <scope>NUCLEOTIDE SEQUENCE [LARGE SCALE GENOMIC DNA]</scope>
    <source>
        <strain evidence="3 4">DSM 14954</strain>
    </source>
</reference>
<dbReference type="AlphaFoldDB" id="A0A660L363"/>
<dbReference type="Proteomes" id="UP000278962">
    <property type="component" value="Unassembled WGS sequence"/>
</dbReference>
<dbReference type="RefSeq" id="WP_121253969.1">
    <property type="nucleotide sequence ID" value="NZ_RBIL01000002.1"/>
</dbReference>
<proteinExistence type="predicted"/>